<name>A0A0F8ZLS6_9ZZZZ</name>
<evidence type="ECO:0000313" key="1">
    <source>
        <dbReference type="EMBL" id="KKK60866.1"/>
    </source>
</evidence>
<accession>A0A0F8ZLS6</accession>
<protein>
    <submittedName>
        <fullName evidence="1">Uncharacterized protein</fullName>
    </submittedName>
</protein>
<gene>
    <name evidence="1" type="ORF">LCGC14_3020060</name>
</gene>
<dbReference type="AlphaFoldDB" id="A0A0F8ZLS6"/>
<organism evidence="1">
    <name type="scientific">marine sediment metagenome</name>
    <dbReference type="NCBI Taxonomy" id="412755"/>
    <lineage>
        <taxon>unclassified sequences</taxon>
        <taxon>metagenomes</taxon>
        <taxon>ecological metagenomes</taxon>
    </lineage>
</organism>
<reference evidence="1" key="1">
    <citation type="journal article" date="2015" name="Nature">
        <title>Complex archaea that bridge the gap between prokaryotes and eukaryotes.</title>
        <authorList>
            <person name="Spang A."/>
            <person name="Saw J.H."/>
            <person name="Jorgensen S.L."/>
            <person name="Zaremba-Niedzwiedzka K."/>
            <person name="Martijn J."/>
            <person name="Lind A.E."/>
            <person name="van Eijk R."/>
            <person name="Schleper C."/>
            <person name="Guy L."/>
            <person name="Ettema T.J."/>
        </authorList>
    </citation>
    <scope>NUCLEOTIDE SEQUENCE</scope>
</reference>
<dbReference type="EMBL" id="LAZR01062758">
    <property type="protein sequence ID" value="KKK60866.1"/>
    <property type="molecule type" value="Genomic_DNA"/>
</dbReference>
<proteinExistence type="predicted"/>
<comment type="caution">
    <text evidence="1">The sequence shown here is derived from an EMBL/GenBank/DDBJ whole genome shotgun (WGS) entry which is preliminary data.</text>
</comment>
<sequence>MNYILDEHGNPQAERDIIAWFNWFESSITQRIVARDTIDIVSVFGGTFDVRVSTVFLAIDHNFGEQGPPRLYETLVLGGELDEEMDRYSTRAKAVLGHAKMLERVKATAPAPAGG</sequence>